<dbReference type="InterPro" id="IPR044925">
    <property type="entry name" value="His-Me_finger_sf"/>
</dbReference>
<sequence length="313" mass="36653">FLNLYCNKMILEELGRNPPDSGANVSVAPSYDENNMEIVDQCNYICIPLSKFCSESTTESPYENTNADMNADTNYNYKLIDQFPSDTQHCMYRKKSYVMLYDTAKKNAKWVYEILNKSTVPYHYKKVTFRKDNNIDDDKQALNSTKGFKDKDYVRGHLAAAANHMWCQEAYNDTYLISNMTPQIKSINNGIWKTLEYYCRNIIYNDDRVRNVHVYTGPLYLNNEGLTMEEKAVPTHYFKVVIVENVNGKAKVEYNQEKKKRENIRLKNYIVDIEEIEKKSGLPFTHKIDSNKRNCTETTGLWDTFRHQRSSDK</sequence>
<dbReference type="SMART" id="SM00892">
    <property type="entry name" value="Endonuclease_NS"/>
    <property type="match status" value="1"/>
</dbReference>
<dbReference type="GO" id="GO:0000014">
    <property type="term" value="F:single-stranded DNA endodeoxyribonuclease activity"/>
    <property type="evidence" value="ECO:0007669"/>
    <property type="project" value="TreeGrafter"/>
</dbReference>
<dbReference type="InterPro" id="IPR044929">
    <property type="entry name" value="DNA/RNA_non-sp_Endonuclease_sf"/>
</dbReference>
<dbReference type="InterPro" id="IPR001604">
    <property type="entry name" value="Endo_G_ENPP1-like_dom"/>
</dbReference>
<organism evidence="6 7">
    <name type="scientific">Cyprinus carpio</name>
    <name type="common">Common carp</name>
    <dbReference type="NCBI Taxonomy" id="7962"/>
    <lineage>
        <taxon>Eukaryota</taxon>
        <taxon>Metazoa</taxon>
        <taxon>Chordata</taxon>
        <taxon>Craniata</taxon>
        <taxon>Vertebrata</taxon>
        <taxon>Euteleostomi</taxon>
        <taxon>Actinopterygii</taxon>
        <taxon>Neopterygii</taxon>
        <taxon>Teleostei</taxon>
        <taxon>Ostariophysi</taxon>
        <taxon>Cypriniformes</taxon>
        <taxon>Cyprinidae</taxon>
        <taxon>Cyprininae</taxon>
        <taxon>Cyprinus</taxon>
    </lineage>
</organism>
<dbReference type="GO" id="GO:0003676">
    <property type="term" value="F:nucleic acid binding"/>
    <property type="evidence" value="ECO:0007669"/>
    <property type="project" value="InterPro"/>
</dbReference>
<evidence type="ECO:0000313" key="7">
    <source>
        <dbReference type="Proteomes" id="UP000694700"/>
    </source>
</evidence>
<dbReference type="Ensembl" id="ENSCCRT00015070828.1">
    <property type="protein sequence ID" value="ENSCCRP00015068607.1"/>
    <property type="gene ID" value="ENSCCRG00015027879.1"/>
</dbReference>
<evidence type="ECO:0000256" key="1">
    <source>
        <dbReference type="ARBA" id="ARBA00010052"/>
    </source>
</evidence>
<dbReference type="Pfam" id="PF01223">
    <property type="entry name" value="Endonuclease_NS"/>
    <property type="match status" value="1"/>
</dbReference>
<dbReference type="InterPro" id="IPR020821">
    <property type="entry name" value="ENPP1-3/EXOG-like_nuc-like"/>
</dbReference>
<feature type="domain" description="ENPP1-3/EXOG-like endonuclease/phosphodiesterase" evidence="4">
    <location>
        <begin position="94"/>
        <end position="291"/>
    </location>
</feature>
<feature type="active site" description="Proton acceptor" evidence="2">
    <location>
        <position position="157"/>
    </location>
</feature>
<evidence type="ECO:0000259" key="4">
    <source>
        <dbReference type="SMART" id="SM00477"/>
    </source>
</evidence>
<dbReference type="GO" id="GO:0005743">
    <property type="term" value="C:mitochondrial inner membrane"/>
    <property type="evidence" value="ECO:0007669"/>
    <property type="project" value="TreeGrafter"/>
</dbReference>
<name>A0A8C1ZC09_CYPCA</name>
<keyword evidence="3" id="KW-0479">Metal-binding</keyword>
<evidence type="ECO:0000256" key="2">
    <source>
        <dbReference type="PIRSR" id="PIRSR640255-1"/>
    </source>
</evidence>
<dbReference type="GO" id="GO:0046872">
    <property type="term" value="F:metal ion binding"/>
    <property type="evidence" value="ECO:0007669"/>
    <property type="project" value="UniProtKB-KW"/>
</dbReference>
<dbReference type="AlphaFoldDB" id="A0A8C1ZC09"/>
<reference evidence="6" key="1">
    <citation type="submission" date="2025-08" db="UniProtKB">
        <authorList>
            <consortium name="Ensembl"/>
        </authorList>
    </citation>
    <scope>IDENTIFICATION</scope>
</reference>
<dbReference type="Proteomes" id="UP000694700">
    <property type="component" value="Unplaced"/>
</dbReference>
<dbReference type="PANTHER" id="PTHR13966">
    <property type="entry name" value="ENDONUCLEASE RELATED"/>
    <property type="match status" value="1"/>
</dbReference>
<evidence type="ECO:0000313" key="6">
    <source>
        <dbReference type="Ensembl" id="ENSCCRP00015068607.1"/>
    </source>
</evidence>
<dbReference type="GO" id="GO:0006309">
    <property type="term" value="P:apoptotic DNA fragmentation"/>
    <property type="evidence" value="ECO:0007669"/>
    <property type="project" value="TreeGrafter"/>
</dbReference>
<dbReference type="Gene3D" id="3.40.570.10">
    <property type="entry name" value="Extracellular Endonuclease, subunit A"/>
    <property type="match status" value="1"/>
</dbReference>
<dbReference type="SMART" id="SM00477">
    <property type="entry name" value="NUC"/>
    <property type="match status" value="1"/>
</dbReference>
<evidence type="ECO:0000259" key="5">
    <source>
        <dbReference type="SMART" id="SM00892"/>
    </source>
</evidence>
<dbReference type="SUPFAM" id="SSF54060">
    <property type="entry name" value="His-Me finger endonucleases"/>
    <property type="match status" value="1"/>
</dbReference>
<evidence type="ECO:0000256" key="3">
    <source>
        <dbReference type="PIRSR" id="PIRSR640255-2"/>
    </source>
</evidence>
<dbReference type="GO" id="GO:0005634">
    <property type="term" value="C:nucleus"/>
    <property type="evidence" value="ECO:0007669"/>
    <property type="project" value="TreeGrafter"/>
</dbReference>
<feature type="binding site" evidence="3">
    <location>
        <position position="188"/>
    </location>
    <ligand>
        <name>Mg(2+)</name>
        <dbReference type="ChEBI" id="CHEBI:18420"/>
        <note>catalytic</note>
    </ligand>
</feature>
<feature type="domain" description="DNA/RNA non-specific endonuclease/pyrophosphatase/phosphodiesterase" evidence="5">
    <location>
        <begin position="93"/>
        <end position="291"/>
    </location>
</feature>
<comment type="similarity">
    <text evidence="1">Belongs to the DNA/RNA non-specific endonuclease family.</text>
</comment>
<accession>A0A8C1ZC09</accession>
<protein>
    <submittedName>
        <fullName evidence="6">Uncharacterized protein</fullName>
    </submittedName>
</protein>
<dbReference type="GO" id="GO:0004521">
    <property type="term" value="F:RNA endonuclease activity"/>
    <property type="evidence" value="ECO:0007669"/>
    <property type="project" value="TreeGrafter"/>
</dbReference>
<proteinExistence type="inferred from homology"/>
<dbReference type="PANTHER" id="PTHR13966:SF5">
    <property type="entry name" value="ENDONUCLEASE G, MITOCHONDRIAL"/>
    <property type="match status" value="1"/>
</dbReference>
<dbReference type="InterPro" id="IPR040255">
    <property type="entry name" value="Non-specific_endonuclease"/>
</dbReference>